<dbReference type="InterPro" id="IPR045111">
    <property type="entry name" value="Vps41/Vps8"/>
</dbReference>
<proteinExistence type="inferred from homology"/>
<name>A0A1G4K8M8_9SACH</name>
<dbReference type="Pfam" id="PF23410">
    <property type="entry name" value="Beta-prop_VPS8"/>
    <property type="match status" value="1"/>
</dbReference>
<dbReference type="OrthoDB" id="289913at2759"/>
<dbReference type="Pfam" id="PF23413">
    <property type="entry name" value="zf_RING_Vps8_fungal"/>
    <property type="match status" value="1"/>
</dbReference>
<evidence type="ECO:0000313" key="3">
    <source>
        <dbReference type="EMBL" id="SCV00429.1"/>
    </source>
</evidence>
<comment type="similarity">
    <text evidence="1">Belongs to the VPS8 family.</text>
</comment>
<gene>
    <name evidence="3" type="ORF">LANO_0F06810G</name>
</gene>
<dbReference type="GO" id="GO:0005770">
    <property type="term" value="C:late endosome"/>
    <property type="evidence" value="ECO:0007669"/>
    <property type="project" value="TreeGrafter"/>
</dbReference>
<dbReference type="EMBL" id="LT598452">
    <property type="protein sequence ID" value="SCV00429.1"/>
    <property type="molecule type" value="Genomic_DNA"/>
</dbReference>
<dbReference type="PANTHER" id="PTHR12616:SF8">
    <property type="entry name" value="VACUOLAR PROTEIN SORTING-ASSOCIATED PROTEIN 8 HOMOLOG"/>
    <property type="match status" value="1"/>
</dbReference>
<evidence type="ECO:0000256" key="1">
    <source>
        <dbReference type="ARBA" id="ARBA00009422"/>
    </source>
</evidence>
<sequence length="1239" mass="141435">MNDTLDNEQSFLDRRAQGINTPLVPTITEADLLGDDKNVPCNFDLFKNLRQQDIDWVSWTPLEKIYQILSPYGHATLIHPGFSYFAIGTSKGSVVIFNYKQFLQVVLLPASECLTSNVTFINTSVDGTHIAASLESGHVFIWDLNSGSRESGAAGGHHELLPILHITEHESRTVTGLDFLSERHTAVVISDDSGNLAYHSGFRKGIWQLSYSTIDLAASSPTKDFSFVSAGYPGTANLPFSDLQPVAVLSGSSISLISGNKFSLCYYEQLKMSVDSTRQVIWSKCGASVCYFSANLLEVLKFKSVRPLNKLIIEYKVKWVCQEPLKKIEWFSSNFIGVLTSSDKFILLSIHQKIRQFETIDLLPISLLRPVEKSLASFSGQVIVLTNYNLQRGQFLSWSDIILRFVQKGAYMCALKSIRYFMTEPNLPLSILRLQTDFAARKTQLSQPLRNLSVASIRQILSTRSVEISEHLLLEIIPEALSIYQLVFHDENESQCFIEQAFEQIPEQTKQIFLSTLVSLIERGFITTVTPIVFSELLKYGANSEDPHTIRLLILNMDLSSMDLNFAVRLCQKRRFDRELIYLWNVSSADYLSPFVDLLVALGDCPGIPQLLRIEPAAASSLIYDYLSFVMTSRKFPTDYEIKPPSFAYDLKLEICYILFNGALVEWPPNSQRKLFTRRDHNGEPAFPYMELLLSCDLKRCLAMLHEILEDSFFDDESISQRQSRESHDFRLQVSRQFVVDLMLDRLKLNITSDEKVHIIVFIFRNLPKYPQFIRVSSQVVERLVSLLCTQCPLDLYNDAQCSLEALVASHILNDMKPLIAPLKLKKFDRVLFLAYKQLCAYSDLLELRLKSDLLEGPDNSVLDVLRFCLQHTRKEHVERSFVVEAILQNHEVVLQQEHSDVIDIFDEFEADLHVEVLKKAENSMKLSYLLEYFRFHSVRISWQFEMLCELFVLLSEKRMENDISDMLSRVKLSFVEYQKILEILRNGKSFYGSIIVKRRMNDLEGVIEDIISFLNVSEDEKCCNELLEYAIETCITAEGDTARYCWSKLFIFLVLNSGNARDADNSYHIAIKRLLDELTRLSCTSTKKSAESIMGEVLTLALESQELILTKVRELAPLFGEIINLADVDQQIFLHVLNIVNQSSFSVVLDYERALQSGWSVSHNDCEVCGAKIWGVGLSSDVFDVWKQAQKLRANQSNPEELTRTSIILFKCHHGFHQKCLRNLGQKVESYECLLCSK</sequence>
<dbReference type="InterPro" id="IPR036322">
    <property type="entry name" value="WD40_repeat_dom_sf"/>
</dbReference>
<dbReference type="AlphaFoldDB" id="A0A1G4K8M8"/>
<dbReference type="GO" id="GO:0030897">
    <property type="term" value="C:HOPS complex"/>
    <property type="evidence" value="ECO:0007669"/>
    <property type="project" value="TreeGrafter"/>
</dbReference>
<organism evidence="3 4">
    <name type="scientific">Lachancea nothofagi CBS 11611</name>
    <dbReference type="NCBI Taxonomy" id="1266666"/>
    <lineage>
        <taxon>Eukaryota</taxon>
        <taxon>Fungi</taxon>
        <taxon>Dikarya</taxon>
        <taxon>Ascomycota</taxon>
        <taxon>Saccharomycotina</taxon>
        <taxon>Saccharomycetes</taxon>
        <taxon>Saccharomycetales</taxon>
        <taxon>Saccharomycetaceae</taxon>
        <taxon>Lachancea</taxon>
    </lineage>
</organism>
<dbReference type="GO" id="GO:0006623">
    <property type="term" value="P:protein targeting to vacuole"/>
    <property type="evidence" value="ECO:0007669"/>
    <property type="project" value="InterPro"/>
</dbReference>
<dbReference type="PANTHER" id="PTHR12616">
    <property type="entry name" value="VACUOLAR PROTEIN SORTING VPS41"/>
    <property type="match status" value="1"/>
</dbReference>
<dbReference type="Proteomes" id="UP000189911">
    <property type="component" value="Chromosome F"/>
</dbReference>
<accession>A0A1G4K8M8</accession>
<dbReference type="SUPFAM" id="SSF50978">
    <property type="entry name" value="WD40 repeat-like"/>
    <property type="match status" value="1"/>
</dbReference>
<reference evidence="4" key="1">
    <citation type="submission" date="2016-03" db="EMBL/GenBank/DDBJ databases">
        <authorList>
            <person name="Devillers Hugo."/>
        </authorList>
    </citation>
    <scope>NUCLEOTIDE SEQUENCE [LARGE SCALE GENOMIC DNA]</scope>
</reference>
<dbReference type="InterPro" id="IPR015943">
    <property type="entry name" value="WD40/YVTN_repeat-like_dom_sf"/>
</dbReference>
<feature type="domain" description="Vacuolar protein sorting-associated protein 8 central" evidence="2">
    <location>
        <begin position="512"/>
        <end position="707"/>
    </location>
</feature>
<keyword evidence="4" id="KW-1185">Reference proteome</keyword>
<protein>
    <submittedName>
        <fullName evidence="3">LANO_0F06810g1_1</fullName>
    </submittedName>
</protein>
<evidence type="ECO:0000259" key="2">
    <source>
        <dbReference type="Pfam" id="PF12816"/>
    </source>
</evidence>
<dbReference type="GO" id="GO:0034058">
    <property type="term" value="P:endosomal vesicle fusion"/>
    <property type="evidence" value="ECO:0007669"/>
    <property type="project" value="TreeGrafter"/>
</dbReference>
<dbReference type="Pfam" id="PF12816">
    <property type="entry name" value="TPR_Vps8"/>
    <property type="match status" value="1"/>
</dbReference>
<evidence type="ECO:0000313" key="4">
    <source>
        <dbReference type="Proteomes" id="UP000189911"/>
    </source>
</evidence>
<dbReference type="Gene3D" id="2.130.10.10">
    <property type="entry name" value="YVTN repeat-like/Quinoprotein amine dehydrogenase"/>
    <property type="match status" value="1"/>
</dbReference>
<dbReference type="InterPro" id="IPR025941">
    <property type="entry name" value="Vps8_central_dom"/>
</dbReference>